<dbReference type="GO" id="GO:0047134">
    <property type="term" value="F:protein-disulfide reductase [NAD(P)H] activity"/>
    <property type="evidence" value="ECO:0007669"/>
    <property type="project" value="UniProtKB-EC"/>
</dbReference>
<keyword evidence="2" id="KW-1003">Cell membrane</keyword>
<dbReference type="Pfam" id="PF13899">
    <property type="entry name" value="Thioredoxin_7"/>
    <property type="match status" value="1"/>
</dbReference>
<dbReference type="CDD" id="cd02953">
    <property type="entry name" value="DsbDgamma"/>
    <property type="match status" value="1"/>
</dbReference>
<dbReference type="PANTHER" id="PTHR32234">
    <property type="entry name" value="THIOL:DISULFIDE INTERCHANGE PROTEIN DSBD"/>
    <property type="match status" value="1"/>
</dbReference>
<evidence type="ECO:0000313" key="10">
    <source>
        <dbReference type="EMBL" id="MDQ0315199.1"/>
    </source>
</evidence>
<reference evidence="10" key="1">
    <citation type="submission" date="2023-07" db="EMBL/GenBank/DDBJ databases">
        <title>Genomic Encyclopedia of Type Strains, Phase IV (KMG-IV): sequencing the most valuable type-strain genomes for metagenomic binning, comparative biology and taxonomic classification.</title>
        <authorList>
            <person name="Goeker M."/>
        </authorList>
    </citation>
    <scope>NUCLEOTIDE SEQUENCE</scope>
    <source>
        <strain evidence="10">DSM 21202</strain>
    </source>
</reference>
<dbReference type="SUPFAM" id="SSF52833">
    <property type="entry name" value="Thioredoxin-like"/>
    <property type="match status" value="1"/>
</dbReference>
<dbReference type="InterPro" id="IPR003834">
    <property type="entry name" value="Cyt_c_assmbl_TM_dom"/>
</dbReference>
<feature type="transmembrane region" description="Helical" evidence="8">
    <location>
        <begin position="447"/>
        <end position="469"/>
    </location>
</feature>
<organism evidence="10 11">
    <name type="scientific">Amorphus orientalis</name>
    <dbReference type="NCBI Taxonomy" id="649198"/>
    <lineage>
        <taxon>Bacteria</taxon>
        <taxon>Pseudomonadati</taxon>
        <taxon>Pseudomonadota</taxon>
        <taxon>Alphaproteobacteria</taxon>
        <taxon>Hyphomicrobiales</taxon>
        <taxon>Amorphaceae</taxon>
        <taxon>Amorphus</taxon>
    </lineage>
</organism>
<dbReference type="EMBL" id="JAUSUL010000002">
    <property type="protein sequence ID" value="MDQ0315199.1"/>
    <property type="molecule type" value="Genomic_DNA"/>
</dbReference>
<protein>
    <submittedName>
        <fullName evidence="10">Thiol:disulfide interchange protein DsbD</fullName>
        <ecNumber evidence="10">1.8.1.8</ecNumber>
    </submittedName>
</protein>
<feature type="transmembrane region" description="Helical" evidence="8">
    <location>
        <begin position="541"/>
        <end position="560"/>
    </location>
</feature>
<feature type="region of interest" description="Disordered" evidence="7">
    <location>
        <begin position="288"/>
        <end position="309"/>
    </location>
</feature>
<dbReference type="PANTHER" id="PTHR32234:SF3">
    <property type="entry name" value="SUPPRESSION OF COPPER SENSITIVITY PROTEIN"/>
    <property type="match status" value="1"/>
</dbReference>
<evidence type="ECO:0000256" key="2">
    <source>
        <dbReference type="ARBA" id="ARBA00022475"/>
    </source>
</evidence>
<dbReference type="Pfam" id="PF02683">
    <property type="entry name" value="DsbD_TM"/>
    <property type="match status" value="1"/>
</dbReference>
<dbReference type="InterPro" id="IPR028250">
    <property type="entry name" value="DsbDN"/>
</dbReference>
<evidence type="ECO:0000256" key="6">
    <source>
        <dbReference type="ARBA" id="ARBA00023136"/>
    </source>
</evidence>
<keyword evidence="5 8" id="KW-1133">Transmembrane helix</keyword>
<evidence type="ECO:0000256" key="7">
    <source>
        <dbReference type="SAM" id="MobiDB-lite"/>
    </source>
</evidence>
<comment type="subcellular location">
    <subcellularLocation>
        <location evidence="1">Cell membrane</location>
        <topology evidence="1">Multi-pass membrane protein</topology>
    </subcellularLocation>
</comment>
<dbReference type="GO" id="GO:0017004">
    <property type="term" value="P:cytochrome complex assembly"/>
    <property type="evidence" value="ECO:0007669"/>
    <property type="project" value="UniProtKB-KW"/>
</dbReference>
<dbReference type="InterPro" id="IPR036249">
    <property type="entry name" value="Thioredoxin-like_sf"/>
</dbReference>
<feature type="transmembrane region" description="Helical" evidence="8">
    <location>
        <begin position="316"/>
        <end position="342"/>
    </location>
</feature>
<evidence type="ECO:0000259" key="9">
    <source>
        <dbReference type="PROSITE" id="PS51352"/>
    </source>
</evidence>
<dbReference type="PROSITE" id="PS51352">
    <property type="entry name" value="THIOREDOXIN_2"/>
    <property type="match status" value="1"/>
</dbReference>
<comment type="caution">
    <text evidence="10">The sequence shown here is derived from an EMBL/GenBank/DDBJ whole genome shotgun (WGS) entry which is preliminary data.</text>
</comment>
<keyword evidence="10" id="KW-0560">Oxidoreductase</keyword>
<evidence type="ECO:0000256" key="1">
    <source>
        <dbReference type="ARBA" id="ARBA00004651"/>
    </source>
</evidence>
<keyword evidence="11" id="KW-1185">Reference proteome</keyword>
<dbReference type="GO" id="GO:0005886">
    <property type="term" value="C:plasma membrane"/>
    <property type="evidence" value="ECO:0007669"/>
    <property type="project" value="UniProtKB-SubCell"/>
</dbReference>
<gene>
    <name evidence="10" type="ORF">J2S73_001656</name>
</gene>
<keyword evidence="6 8" id="KW-0472">Membrane</keyword>
<dbReference type="InterPro" id="IPR035671">
    <property type="entry name" value="DsbD_gamma"/>
</dbReference>
<dbReference type="Gene3D" id="3.40.30.10">
    <property type="entry name" value="Glutaredoxin"/>
    <property type="match status" value="1"/>
</dbReference>
<evidence type="ECO:0000256" key="3">
    <source>
        <dbReference type="ARBA" id="ARBA00022692"/>
    </source>
</evidence>
<dbReference type="EC" id="1.8.1.8" evidence="10"/>
<proteinExistence type="predicted"/>
<dbReference type="Pfam" id="PF11412">
    <property type="entry name" value="DsbD_N"/>
    <property type="match status" value="1"/>
</dbReference>
<feature type="compositionally biased region" description="Gly residues" evidence="7">
    <location>
        <begin position="300"/>
        <end position="309"/>
    </location>
</feature>
<feature type="domain" description="Thioredoxin" evidence="9">
    <location>
        <begin position="591"/>
        <end position="720"/>
    </location>
</feature>
<dbReference type="GO" id="GO:0045454">
    <property type="term" value="P:cell redox homeostasis"/>
    <property type="evidence" value="ECO:0007669"/>
    <property type="project" value="TreeGrafter"/>
</dbReference>
<dbReference type="Proteomes" id="UP001229244">
    <property type="component" value="Unassembled WGS sequence"/>
</dbReference>
<dbReference type="InterPro" id="IPR013766">
    <property type="entry name" value="Thioredoxin_domain"/>
</dbReference>
<keyword evidence="4" id="KW-0201">Cytochrome c-type biogenesis</keyword>
<evidence type="ECO:0000256" key="4">
    <source>
        <dbReference type="ARBA" id="ARBA00022748"/>
    </source>
</evidence>
<dbReference type="AlphaFoldDB" id="A0AAE3VN75"/>
<name>A0AAE3VN75_9HYPH</name>
<evidence type="ECO:0000256" key="5">
    <source>
        <dbReference type="ARBA" id="ARBA00022989"/>
    </source>
</evidence>
<accession>A0AAE3VN75</accession>
<keyword evidence="3 8" id="KW-0812">Transmembrane</keyword>
<sequence>MLALVLSGPPPAMAQNAAITTDQVDAAILIDTEIAAPGSEVRVAIRQTLADGWHTYWKNPGDSGAPTEVDWTLPDGVSAGPLRWPTPERIPYPPLINYGYSGSATLLTSLTVPQDWPAGEPVEADLAINWLVCSDICIPQSGAVRLSIPTGPEAEPDSAVAFTFLNAERALPTVVDWPAGLEADGDRLVLTVEPDDVDPGSLREAYFFPAEWGVVDHSAAQELDVRDGRLVLALAPDGKAASLDDSPVAGVLALTDDSGKRTGYAIGNPDASLTTPAEQTNVAALPAAPATPPASAAGSGPDGGSTAPGGGATPGLLRAIVFAFLGGLILNLMPCVFPVLALKAVSFAGHSHEAAPRRIAQGLSYTAGILLSFLALAGALLAIKSGGTAAGWGFQLQQPLVVAALAYLLVLVGLNLSGVFEIGLGLTRTGNVVHGRSGLSGSFLTGVLAAVVATPCTAPFMAVAIGFALTQGTAVTLAVFTALGLGLALPFLLISSVPALGHALPKPGAWMIRLRQVLAFPIFATAAWLIWVLAQQAGVDAMFAALIGCVVLAFAAWLFGLSQGELKRGRRIAAAAAVLGLLAAVGLLAPTLTGTAGPAVAAPGTDPAGDQAPLTRLAALRDEGKPVFLNVTAAWCITCKVNENVAFGSRFEDALVRNDVTYLTADWTRRDPDITRLLERHGRAGVPLYLVYPAGSGTPEVLPQILTEGLVVKAIEKAGAPRS</sequence>
<feature type="transmembrane region" description="Helical" evidence="8">
    <location>
        <begin position="403"/>
        <end position="426"/>
    </location>
</feature>
<feature type="compositionally biased region" description="Low complexity" evidence="7">
    <location>
        <begin position="288"/>
        <end position="299"/>
    </location>
</feature>
<feature type="transmembrane region" description="Helical" evidence="8">
    <location>
        <begin position="517"/>
        <end position="535"/>
    </location>
</feature>
<evidence type="ECO:0000313" key="11">
    <source>
        <dbReference type="Proteomes" id="UP001229244"/>
    </source>
</evidence>
<feature type="transmembrane region" description="Helical" evidence="8">
    <location>
        <begin position="363"/>
        <end position="383"/>
    </location>
</feature>
<feature type="transmembrane region" description="Helical" evidence="8">
    <location>
        <begin position="572"/>
        <end position="592"/>
    </location>
</feature>
<feature type="transmembrane region" description="Helical" evidence="8">
    <location>
        <begin position="475"/>
        <end position="497"/>
    </location>
</feature>
<evidence type="ECO:0000256" key="8">
    <source>
        <dbReference type="SAM" id="Phobius"/>
    </source>
</evidence>